<dbReference type="Proteomes" id="UP000276215">
    <property type="component" value="Unassembled WGS sequence"/>
</dbReference>
<sequence length="251" mass="28468">MIHPYTSPTTVSQTCTISYRRADFLSSTMPLQPMNGGEVYPRYEDGGIVFHPLVPYSTTPPSRATILFLQYKYKHPQLKIPYTTFQKYSTIHKYNLPPLYSTVPPHSIQSTQIPNTFPYPQYLSTIRYNTVHLEKKTNKPPIPLPPTFIHIITLYRKTDSSALCLYPDHISSDHHRHTTSTIPQVTTNHTPIRSNPAFADLPISYRAMVMEYNSLVYCGINYHRPHKESAMQLDVSARNGLGTILESGGGG</sequence>
<evidence type="ECO:0000313" key="2">
    <source>
        <dbReference type="Proteomes" id="UP000276215"/>
    </source>
</evidence>
<evidence type="ECO:0000313" key="1">
    <source>
        <dbReference type="EMBL" id="RPB05140.1"/>
    </source>
</evidence>
<organism evidence="1 2">
    <name type="scientific">Choiromyces venosus 120613-1</name>
    <dbReference type="NCBI Taxonomy" id="1336337"/>
    <lineage>
        <taxon>Eukaryota</taxon>
        <taxon>Fungi</taxon>
        <taxon>Dikarya</taxon>
        <taxon>Ascomycota</taxon>
        <taxon>Pezizomycotina</taxon>
        <taxon>Pezizomycetes</taxon>
        <taxon>Pezizales</taxon>
        <taxon>Tuberaceae</taxon>
        <taxon>Choiromyces</taxon>
    </lineage>
</organism>
<dbReference type="AlphaFoldDB" id="A0A3N4K3J3"/>
<proteinExistence type="predicted"/>
<accession>A0A3N4K3J3</accession>
<reference evidence="1 2" key="1">
    <citation type="journal article" date="2018" name="Nat. Ecol. Evol.">
        <title>Pezizomycetes genomes reveal the molecular basis of ectomycorrhizal truffle lifestyle.</title>
        <authorList>
            <person name="Murat C."/>
            <person name="Payen T."/>
            <person name="Noel B."/>
            <person name="Kuo A."/>
            <person name="Morin E."/>
            <person name="Chen J."/>
            <person name="Kohler A."/>
            <person name="Krizsan K."/>
            <person name="Balestrini R."/>
            <person name="Da Silva C."/>
            <person name="Montanini B."/>
            <person name="Hainaut M."/>
            <person name="Levati E."/>
            <person name="Barry K.W."/>
            <person name="Belfiori B."/>
            <person name="Cichocki N."/>
            <person name="Clum A."/>
            <person name="Dockter R.B."/>
            <person name="Fauchery L."/>
            <person name="Guy J."/>
            <person name="Iotti M."/>
            <person name="Le Tacon F."/>
            <person name="Lindquist E.A."/>
            <person name="Lipzen A."/>
            <person name="Malagnac F."/>
            <person name="Mello A."/>
            <person name="Molinier V."/>
            <person name="Miyauchi S."/>
            <person name="Poulain J."/>
            <person name="Riccioni C."/>
            <person name="Rubini A."/>
            <person name="Sitrit Y."/>
            <person name="Splivallo R."/>
            <person name="Traeger S."/>
            <person name="Wang M."/>
            <person name="Zifcakova L."/>
            <person name="Wipf D."/>
            <person name="Zambonelli A."/>
            <person name="Paolocci F."/>
            <person name="Nowrousian M."/>
            <person name="Ottonello S."/>
            <person name="Baldrian P."/>
            <person name="Spatafora J.W."/>
            <person name="Henrissat B."/>
            <person name="Nagy L.G."/>
            <person name="Aury J.M."/>
            <person name="Wincker P."/>
            <person name="Grigoriev I.V."/>
            <person name="Bonfante P."/>
            <person name="Martin F.M."/>
        </authorList>
    </citation>
    <scope>NUCLEOTIDE SEQUENCE [LARGE SCALE GENOMIC DNA]</scope>
    <source>
        <strain evidence="1 2">120613-1</strain>
    </source>
</reference>
<name>A0A3N4K3J3_9PEZI</name>
<keyword evidence="2" id="KW-1185">Reference proteome</keyword>
<gene>
    <name evidence="1" type="ORF">L873DRAFT_947456</name>
</gene>
<protein>
    <submittedName>
        <fullName evidence="1">Uncharacterized protein</fullName>
    </submittedName>
</protein>
<dbReference type="EMBL" id="ML120354">
    <property type="protein sequence ID" value="RPB05140.1"/>
    <property type="molecule type" value="Genomic_DNA"/>
</dbReference>